<organism evidence="8 9">
    <name type="scientific">Nocardioides humi</name>
    <dbReference type="NCBI Taxonomy" id="449461"/>
    <lineage>
        <taxon>Bacteria</taxon>
        <taxon>Bacillati</taxon>
        <taxon>Actinomycetota</taxon>
        <taxon>Actinomycetes</taxon>
        <taxon>Propionibacteriales</taxon>
        <taxon>Nocardioidaceae</taxon>
        <taxon>Nocardioides</taxon>
    </lineage>
</organism>
<proteinExistence type="inferred from homology"/>
<dbReference type="PANTHER" id="PTHR32322">
    <property type="entry name" value="INNER MEMBRANE TRANSPORTER"/>
    <property type="match status" value="1"/>
</dbReference>
<evidence type="ECO:0000256" key="3">
    <source>
        <dbReference type="ARBA" id="ARBA00022692"/>
    </source>
</evidence>
<feature type="transmembrane region" description="Helical" evidence="6">
    <location>
        <begin position="268"/>
        <end position="297"/>
    </location>
</feature>
<feature type="domain" description="EamA" evidence="7">
    <location>
        <begin position="163"/>
        <end position="297"/>
    </location>
</feature>
<comment type="caution">
    <text evidence="8">The sequence shown here is derived from an EMBL/GenBank/DDBJ whole genome shotgun (WGS) entry which is preliminary data.</text>
</comment>
<feature type="transmembrane region" description="Helical" evidence="6">
    <location>
        <begin position="132"/>
        <end position="152"/>
    </location>
</feature>
<evidence type="ECO:0000313" key="9">
    <source>
        <dbReference type="Proteomes" id="UP001500842"/>
    </source>
</evidence>
<dbReference type="Proteomes" id="UP001500842">
    <property type="component" value="Unassembled WGS sequence"/>
</dbReference>
<keyword evidence="4 6" id="KW-1133">Transmembrane helix</keyword>
<gene>
    <name evidence="8" type="ORF">GCM10009788_36880</name>
</gene>
<evidence type="ECO:0000256" key="1">
    <source>
        <dbReference type="ARBA" id="ARBA00004141"/>
    </source>
</evidence>
<sequence>MPEPGPVRRPDRRTLALCLAAVWLLWGSIYLAIRLVVQEADPFQAMAQRYVVAGLLLTCIAVVRRGWGALRVSRPEAVGLVVTGVLLLGIGNGFQALAQVGGLPSGVAALIVATVPVWAVLIRLAGGERPPAATLCGVAVGFAGLVALVGLGQRGGDALPLVAALFCLVSSLSWTVGSYLQGRLVLPGDIVVVAAYQQLVAAGSSTTLALTTGETFSIDYSARGWLALAWLVLACSVVAFLAFAWLLANVPLSLTATHAYVNPVVAVLLGWLVLAEPVGVGVLVGGAAVVGAVVVIVSSERRVGPRRPVPENVAPG</sequence>
<evidence type="ECO:0000256" key="2">
    <source>
        <dbReference type="ARBA" id="ARBA00007362"/>
    </source>
</evidence>
<feature type="transmembrane region" description="Helical" evidence="6">
    <location>
        <begin position="50"/>
        <end position="70"/>
    </location>
</feature>
<evidence type="ECO:0000256" key="6">
    <source>
        <dbReference type="SAM" id="Phobius"/>
    </source>
</evidence>
<dbReference type="SUPFAM" id="SSF103481">
    <property type="entry name" value="Multidrug resistance efflux transporter EmrE"/>
    <property type="match status" value="2"/>
</dbReference>
<dbReference type="Pfam" id="PF00892">
    <property type="entry name" value="EamA"/>
    <property type="match status" value="2"/>
</dbReference>
<comment type="subcellular location">
    <subcellularLocation>
        <location evidence="1">Membrane</location>
        <topology evidence="1">Multi-pass membrane protein</topology>
    </subcellularLocation>
</comment>
<reference evidence="8 9" key="1">
    <citation type="journal article" date="2019" name="Int. J. Syst. Evol. Microbiol.">
        <title>The Global Catalogue of Microorganisms (GCM) 10K type strain sequencing project: providing services to taxonomists for standard genome sequencing and annotation.</title>
        <authorList>
            <consortium name="The Broad Institute Genomics Platform"/>
            <consortium name="The Broad Institute Genome Sequencing Center for Infectious Disease"/>
            <person name="Wu L."/>
            <person name="Ma J."/>
        </authorList>
    </citation>
    <scope>NUCLEOTIDE SEQUENCE [LARGE SCALE GENOMIC DNA]</scope>
    <source>
        <strain evidence="8 9">JCM 14942</strain>
    </source>
</reference>
<accession>A0ABN2AY63</accession>
<evidence type="ECO:0000313" key="8">
    <source>
        <dbReference type="EMBL" id="GAA1530069.1"/>
    </source>
</evidence>
<dbReference type="InterPro" id="IPR000620">
    <property type="entry name" value="EamA_dom"/>
</dbReference>
<feature type="transmembrane region" description="Helical" evidence="6">
    <location>
        <begin position="158"/>
        <end position="180"/>
    </location>
</feature>
<dbReference type="InterPro" id="IPR050638">
    <property type="entry name" value="AA-Vitamin_Transporters"/>
</dbReference>
<keyword evidence="3 6" id="KW-0812">Transmembrane</keyword>
<dbReference type="Gene3D" id="1.10.3730.20">
    <property type="match status" value="1"/>
</dbReference>
<evidence type="ECO:0000256" key="4">
    <source>
        <dbReference type="ARBA" id="ARBA00022989"/>
    </source>
</evidence>
<evidence type="ECO:0000256" key="5">
    <source>
        <dbReference type="ARBA" id="ARBA00023136"/>
    </source>
</evidence>
<dbReference type="EMBL" id="BAAAOR010000026">
    <property type="protein sequence ID" value="GAA1530069.1"/>
    <property type="molecule type" value="Genomic_DNA"/>
</dbReference>
<feature type="transmembrane region" description="Helical" evidence="6">
    <location>
        <begin position="225"/>
        <end position="248"/>
    </location>
</feature>
<feature type="transmembrane region" description="Helical" evidence="6">
    <location>
        <begin position="103"/>
        <end position="125"/>
    </location>
</feature>
<feature type="domain" description="EamA" evidence="7">
    <location>
        <begin position="17"/>
        <end position="148"/>
    </location>
</feature>
<name>A0ABN2AY63_9ACTN</name>
<keyword evidence="5 6" id="KW-0472">Membrane</keyword>
<dbReference type="PANTHER" id="PTHR32322:SF2">
    <property type="entry name" value="EAMA DOMAIN-CONTAINING PROTEIN"/>
    <property type="match status" value="1"/>
</dbReference>
<dbReference type="InterPro" id="IPR037185">
    <property type="entry name" value="EmrE-like"/>
</dbReference>
<feature type="transmembrane region" description="Helical" evidence="6">
    <location>
        <begin position="77"/>
        <end position="97"/>
    </location>
</feature>
<protein>
    <submittedName>
        <fullName evidence="8">DMT family transporter</fullName>
    </submittedName>
</protein>
<keyword evidence="9" id="KW-1185">Reference proteome</keyword>
<comment type="similarity">
    <text evidence="2">Belongs to the EamA transporter family.</text>
</comment>
<evidence type="ECO:0000259" key="7">
    <source>
        <dbReference type="Pfam" id="PF00892"/>
    </source>
</evidence>